<dbReference type="EMBL" id="MDYQ01000443">
    <property type="protein sequence ID" value="PRP74736.1"/>
    <property type="molecule type" value="Genomic_DNA"/>
</dbReference>
<evidence type="ECO:0000313" key="2">
    <source>
        <dbReference type="Proteomes" id="UP000241769"/>
    </source>
</evidence>
<dbReference type="Proteomes" id="UP000241769">
    <property type="component" value="Unassembled WGS sequence"/>
</dbReference>
<evidence type="ECO:0000313" key="1">
    <source>
        <dbReference type="EMBL" id="PRP74736.1"/>
    </source>
</evidence>
<dbReference type="AlphaFoldDB" id="A0A2P6MSS2"/>
<sequence>MAEAEEEGFSNCRVVNHHFQLNTQASTSSSPNMPPKVLRLLQILHRQPSSMMSYITQTGSDGQQACIREEGLSTSNINKTFLDAAKDILKNN</sequence>
<protein>
    <submittedName>
        <fullName evidence="1">Uncharacterized protein</fullName>
    </submittedName>
</protein>
<accession>A0A2P6MSS2</accession>
<proteinExistence type="predicted"/>
<keyword evidence="2" id="KW-1185">Reference proteome</keyword>
<dbReference type="InParanoid" id="A0A2P6MSS2"/>
<name>A0A2P6MSS2_9EUKA</name>
<comment type="caution">
    <text evidence="1">The sequence shown here is derived from an EMBL/GenBank/DDBJ whole genome shotgun (WGS) entry which is preliminary data.</text>
</comment>
<reference evidence="1 2" key="1">
    <citation type="journal article" date="2018" name="Genome Biol. Evol.">
        <title>Multiple Roots of Fruiting Body Formation in Amoebozoa.</title>
        <authorList>
            <person name="Hillmann F."/>
            <person name="Forbes G."/>
            <person name="Novohradska S."/>
            <person name="Ferling I."/>
            <person name="Riege K."/>
            <person name="Groth M."/>
            <person name="Westermann M."/>
            <person name="Marz M."/>
            <person name="Spaller T."/>
            <person name="Winckler T."/>
            <person name="Schaap P."/>
            <person name="Glockner G."/>
        </authorList>
    </citation>
    <scope>NUCLEOTIDE SEQUENCE [LARGE SCALE GENOMIC DNA]</scope>
    <source>
        <strain evidence="1 2">Jena</strain>
    </source>
</reference>
<gene>
    <name evidence="1" type="ORF">PROFUN_15504</name>
</gene>
<organism evidence="1 2">
    <name type="scientific">Planoprotostelium fungivorum</name>
    <dbReference type="NCBI Taxonomy" id="1890364"/>
    <lineage>
        <taxon>Eukaryota</taxon>
        <taxon>Amoebozoa</taxon>
        <taxon>Evosea</taxon>
        <taxon>Variosea</taxon>
        <taxon>Cavosteliida</taxon>
        <taxon>Cavosteliaceae</taxon>
        <taxon>Planoprotostelium</taxon>
    </lineage>
</organism>